<proteinExistence type="predicted"/>
<keyword evidence="1" id="KW-0472">Membrane</keyword>
<sequence>MTNRQKIASLFIIVFFGVILMKPVHFFFVDHGSHYDTHCHSAGKSTSIHQDCDICLFMLQAFTPQQFTELQQHFDIYFAEIIQAEIQTQTYQPILHVSLRAPPALGLF</sequence>
<name>A0A2V3PJG9_9BACT</name>
<dbReference type="OrthoDB" id="1048493at2"/>
<keyword evidence="1" id="KW-1133">Transmembrane helix</keyword>
<dbReference type="Proteomes" id="UP000247973">
    <property type="component" value="Unassembled WGS sequence"/>
</dbReference>
<evidence type="ECO:0000313" key="3">
    <source>
        <dbReference type="Proteomes" id="UP000247973"/>
    </source>
</evidence>
<evidence type="ECO:0000256" key="1">
    <source>
        <dbReference type="SAM" id="Phobius"/>
    </source>
</evidence>
<organism evidence="2 3">
    <name type="scientific">Dysgonomonas alginatilytica</name>
    <dbReference type="NCBI Taxonomy" id="1605892"/>
    <lineage>
        <taxon>Bacteria</taxon>
        <taxon>Pseudomonadati</taxon>
        <taxon>Bacteroidota</taxon>
        <taxon>Bacteroidia</taxon>
        <taxon>Bacteroidales</taxon>
        <taxon>Dysgonomonadaceae</taxon>
        <taxon>Dysgonomonas</taxon>
    </lineage>
</organism>
<keyword evidence="1" id="KW-0812">Transmembrane</keyword>
<protein>
    <submittedName>
        <fullName evidence="2">Uncharacterized protein</fullName>
    </submittedName>
</protein>
<reference evidence="2 3" key="1">
    <citation type="submission" date="2018-03" db="EMBL/GenBank/DDBJ databases">
        <title>Genomic Encyclopedia of Archaeal and Bacterial Type Strains, Phase II (KMG-II): from individual species to whole genera.</title>
        <authorList>
            <person name="Goeker M."/>
        </authorList>
    </citation>
    <scope>NUCLEOTIDE SEQUENCE [LARGE SCALE GENOMIC DNA]</scope>
    <source>
        <strain evidence="2 3">DSM 100214</strain>
    </source>
</reference>
<feature type="transmembrane region" description="Helical" evidence="1">
    <location>
        <begin position="7"/>
        <end position="28"/>
    </location>
</feature>
<dbReference type="EMBL" id="QICL01000047">
    <property type="protein sequence ID" value="PXV58433.1"/>
    <property type="molecule type" value="Genomic_DNA"/>
</dbReference>
<gene>
    <name evidence="2" type="ORF">CLV62_1472</name>
</gene>
<evidence type="ECO:0000313" key="2">
    <source>
        <dbReference type="EMBL" id="PXV58433.1"/>
    </source>
</evidence>
<dbReference type="RefSeq" id="WP_110312615.1">
    <property type="nucleotide sequence ID" value="NZ_QICL01000047.1"/>
</dbReference>
<dbReference type="AlphaFoldDB" id="A0A2V3PJG9"/>
<accession>A0A2V3PJG9</accession>
<comment type="caution">
    <text evidence="2">The sequence shown here is derived from an EMBL/GenBank/DDBJ whole genome shotgun (WGS) entry which is preliminary data.</text>
</comment>
<keyword evidence="3" id="KW-1185">Reference proteome</keyword>